<dbReference type="AlphaFoldDB" id="A0A0K2H3F2"/>
<proteinExistence type="predicted"/>
<name>A0A0K2H3F2_9CORY</name>
<dbReference type="EMBL" id="CP006841">
    <property type="protein sequence ID" value="ALA68562.1"/>
    <property type="molecule type" value="Genomic_DNA"/>
</dbReference>
<dbReference type="PATRIC" id="fig|1408189.4.peg.1480"/>
<accession>A0A0K2H3F2</accession>
<dbReference type="RefSeq" id="WP_053412336.1">
    <property type="nucleotide sequence ID" value="NZ_CP006841.1"/>
</dbReference>
<keyword evidence="2" id="KW-1185">Reference proteome</keyword>
<reference evidence="1 2" key="1">
    <citation type="submission" date="2013-10" db="EMBL/GenBank/DDBJ databases">
        <title>Complete genome sequence of Corynebacterium lactis DSM 45799(T), isolated from raw cow milk.</title>
        <authorList>
            <person name="Ruckert C."/>
            <person name="Albersmeier A."/>
            <person name="Lipski A."/>
            <person name="Kalinowski J."/>
        </authorList>
    </citation>
    <scope>NUCLEOTIDE SEQUENCE [LARGE SCALE GENOMIC DNA]</scope>
    <source>
        <strain evidence="1 2">RW2-5</strain>
    </source>
</reference>
<gene>
    <name evidence="1" type="ORF">CLAC_07390</name>
</gene>
<sequence length="121" mass="13391">MSDSPVVVKRYQVRRRFRRTLANALTNFVGERPEFEWQILDGARKVAAFDDWESALAHANGRARTVEVQLPAVDAVFRDPWPSDAVIYNAGDAGEASVFFEEGGLPELAAALLRHHLGGAK</sequence>
<dbReference type="KEGG" id="clw:CLAC_07390"/>
<evidence type="ECO:0000313" key="1">
    <source>
        <dbReference type="EMBL" id="ALA68562.1"/>
    </source>
</evidence>
<organism evidence="1 2">
    <name type="scientific">Corynebacterium lactis RW2-5</name>
    <dbReference type="NCBI Taxonomy" id="1408189"/>
    <lineage>
        <taxon>Bacteria</taxon>
        <taxon>Bacillati</taxon>
        <taxon>Actinomycetota</taxon>
        <taxon>Actinomycetes</taxon>
        <taxon>Mycobacteriales</taxon>
        <taxon>Corynebacteriaceae</taxon>
        <taxon>Corynebacterium</taxon>
    </lineage>
</organism>
<protein>
    <submittedName>
        <fullName evidence="1">Uncharacterized protein</fullName>
    </submittedName>
</protein>
<dbReference type="STRING" id="1408189.CLAC_07390"/>
<evidence type="ECO:0000313" key="2">
    <source>
        <dbReference type="Proteomes" id="UP000058446"/>
    </source>
</evidence>
<dbReference type="Proteomes" id="UP000058446">
    <property type="component" value="Chromosome"/>
</dbReference>